<dbReference type="EMBL" id="KV918772">
    <property type="protein sequence ID" value="OSX80569.1"/>
    <property type="molecule type" value="Genomic_DNA"/>
</dbReference>
<evidence type="ECO:0000256" key="2">
    <source>
        <dbReference type="ARBA" id="ARBA00022670"/>
    </source>
</evidence>
<feature type="domain" description="Ubiquitin-like protease family profile" evidence="5">
    <location>
        <begin position="1"/>
        <end position="104"/>
    </location>
</feature>
<dbReference type="GO" id="GO:0016929">
    <property type="term" value="F:deSUMOylase activity"/>
    <property type="evidence" value="ECO:0007669"/>
    <property type="project" value="TreeGrafter"/>
</dbReference>
<dbReference type="InterPro" id="IPR038765">
    <property type="entry name" value="Papain-like_cys_pep_sf"/>
</dbReference>
<organism evidence="6 7">
    <name type="scientific">Porphyra umbilicalis</name>
    <name type="common">Purple laver</name>
    <name type="synonym">Red alga</name>
    <dbReference type="NCBI Taxonomy" id="2786"/>
    <lineage>
        <taxon>Eukaryota</taxon>
        <taxon>Rhodophyta</taxon>
        <taxon>Bangiophyceae</taxon>
        <taxon>Bangiales</taxon>
        <taxon>Bangiaceae</taxon>
        <taxon>Porphyra</taxon>
    </lineage>
</organism>
<dbReference type="InterPro" id="IPR003653">
    <property type="entry name" value="Peptidase_C48_C"/>
</dbReference>
<dbReference type="PANTHER" id="PTHR12606:SF141">
    <property type="entry name" value="GH15225P-RELATED"/>
    <property type="match status" value="1"/>
</dbReference>
<protein>
    <recommendedName>
        <fullName evidence="5">Ubiquitin-like protease family profile domain-containing protein</fullName>
    </recommendedName>
</protein>
<gene>
    <name evidence="6" type="ORF">BU14_0049s0013</name>
</gene>
<keyword evidence="3" id="KW-0378">Hydrolase</keyword>
<dbReference type="PANTHER" id="PTHR12606">
    <property type="entry name" value="SENTRIN/SUMO-SPECIFIC PROTEASE"/>
    <property type="match status" value="1"/>
</dbReference>
<reference evidence="6 7" key="1">
    <citation type="submission" date="2017-03" db="EMBL/GenBank/DDBJ databases">
        <title>WGS assembly of Porphyra umbilicalis.</title>
        <authorList>
            <person name="Brawley S.H."/>
            <person name="Blouin N.A."/>
            <person name="Ficko-Blean E."/>
            <person name="Wheeler G.L."/>
            <person name="Lohr M."/>
            <person name="Goodson H.V."/>
            <person name="Jenkins J.W."/>
            <person name="Blaby-Haas C.E."/>
            <person name="Helliwell K.E."/>
            <person name="Chan C."/>
            <person name="Marriage T."/>
            <person name="Bhattacharya D."/>
            <person name="Klein A.S."/>
            <person name="Badis Y."/>
            <person name="Brodie J."/>
            <person name="Cao Y."/>
            <person name="Collen J."/>
            <person name="Dittami S.M."/>
            <person name="Gachon C.M."/>
            <person name="Green B.R."/>
            <person name="Karpowicz S."/>
            <person name="Kim J.W."/>
            <person name="Kudahl U."/>
            <person name="Lin S."/>
            <person name="Michel G."/>
            <person name="Mittag M."/>
            <person name="Olson B.J."/>
            <person name="Pangilinan J."/>
            <person name="Peng Y."/>
            <person name="Qiu H."/>
            <person name="Shu S."/>
            <person name="Singer J.T."/>
            <person name="Smith A.G."/>
            <person name="Sprecher B.N."/>
            <person name="Wagner V."/>
            <person name="Wang W."/>
            <person name="Wang Z.-Y."/>
            <person name="Yan J."/>
            <person name="Yarish C."/>
            <person name="Zoeuner-Riek S."/>
            <person name="Zhuang Y."/>
            <person name="Zou Y."/>
            <person name="Lindquist E.A."/>
            <person name="Grimwood J."/>
            <person name="Barry K."/>
            <person name="Rokhsar D.S."/>
            <person name="Schmutz J."/>
            <person name="Stiller J.W."/>
            <person name="Grossman A.R."/>
            <person name="Prochnik S.E."/>
        </authorList>
    </citation>
    <scope>NUCLEOTIDE SEQUENCE [LARGE SCALE GENOMIC DNA]</scope>
    <source>
        <strain evidence="6">4086291</strain>
    </source>
</reference>
<dbReference type="PROSITE" id="PS50600">
    <property type="entry name" value="ULP_PROTEASE"/>
    <property type="match status" value="1"/>
</dbReference>
<proteinExistence type="inferred from homology"/>
<dbReference type="OrthoDB" id="1939479at2759"/>
<comment type="similarity">
    <text evidence="1">Belongs to the peptidase C48 family.</text>
</comment>
<dbReference type="GO" id="GO:0016926">
    <property type="term" value="P:protein desumoylation"/>
    <property type="evidence" value="ECO:0007669"/>
    <property type="project" value="TreeGrafter"/>
</dbReference>
<dbReference type="SUPFAM" id="SSF54001">
    <property type="entry name" value="Cysteine proteinases"/>
    <property type="match status" value="1"/>
</dbReference>
<keyword evidence="7" id="KW-1185">Reference proteome</keyword>
<dbReference type="GO" id="GO:0006508">
    <property type="term" value="P:proteolysis"/>
    <property type="evidence" value="ECO:0007669"/>
    <property type="project" value="UniProtKB-KW"/>
</dbReference>
<dbReference type="GO" id="GO:0005634">
    <property type="term" value="C:nucleus"/>
    <property type="evidence" value="ECO:0007669"/>
    <property type="project" value="TreeGrafter"/>
</dbReference>
<keyword evidence="2" id="KW-0645">Protease</keyword>
<sequence length="137" mass="15561">MVWRWTKNNDIFSMDTIFIPVNHANSHWVFVTVRVGAEAGTISFFDSLGSRLKQVPLTTRQLLMNEAKDKGKPQHEWTIEHPYCRQQENADECGVFTLVHMDLLARGMDHMAMTKSTAYYRCRIAAELLAGCLGGQG</sequence>
<accession>A0A1X6PI58</accession>
<evidence type="ECO:0000256" key="4">
    <source>
        <dbReference type="ARBA" id="ARBA00022807"/>
    </source>
</evidence>
<evidence type="ECO:0000256" key="1">
    <source>
        <dbReference type="ARBA" id="ARBA00005234"/>
    </source>
</evidence>
<evidence type="ECO:0000313" key="7">
    <source>
        <dbReference type="Proteomes" id="UP000218209"/>
    </source>
</evidence>
<dbReference type="Proteomes" id="UP000218209">
    <property type="component" value="Unassembled WGS sequence"/>
</dbReference>
<dbReference type="Pfam" id="PF02902">
    <property type="entry name" value="Peptidase_C48"/>
    <property type="match status" value="1"/>
</dbReference>
<keyword evidence="4" id="KW-0788">Thiol protease</keyword>
<evidence type="ECO:0000313" key="6">
    <source>
        <dbReference type="EMBL" id="OSX80569.1"/>
    </source>
</evidence>
<evidence type="ECO:0000256" key="3">
    <source>
        <dbReference type="ARBA" id="ARBA00022801"/>
    </source>
</evidence>
<dbReference type="Gene3D" id="3.40.395.10">
    <property type="entry name" value="Adenoviral Proteinase, Chain A"/>
    <property type="match status" value="1"/>
</dbReference>
<evidence type="ECO:0000259" key="5">
    <source>
        <dbReference type="PROSITE" id="PS50600"/>
    </source>
</evidence>
<dbReference type="AlphaFoldDB" id="A0A1X6PI58"/>
<name>A0A1X6PI58_PORUM</name>